<feature type="transmembrane region" description="Helical" evidence="2">
    <location>
        <begin position="172"/>
        <end position="190"/>
    </location>
</feature>
<keyword evidence="5" id="KW-1185">Reference proteome</keyword>
<feature type="compositionally biased region" description="Acidic residues" evidence="1">
    <location>
        <begin position="59"/>
        <end position="71"/>
    </location>
</feature>
<dbReference type="AlphaFoldDB" id="A0A0F8B385"/>
<comment type="caution">
    <text evidence="4">The sequence shown here is derived from an EMBL/GenBank/DDBJ whole genome shotgun (WGS) entry which is preliminary data.</text>
</comment>
<organism evidence="4 5">
    <name type="scientific">Ceratocystis fimbriata f. sp. platani</name>
    <dbReference type="NCBI Taxonomy" id="88771"/>
    <lineage>
        <taxon>Eukaryota</taxon>
        <taxon>Fungi</taxon>
        <taxon>Dikarya</taxon>
        <taxon>Ascomycota</taxon>
        <taxon>Pezizomycotina</taxon>
        <taxon>Sordariomycetes</taxon>
        <taxon>Hypocreomycetidae</taxon>
        <taxon>Microascales</taxon>
        <taxon>Ceratocystidaceae</taxon>
        <taxon>Ceratocystis</taxon>
    </lineage>
</organism>
<evidence type="ECO:0000256" key="2">
    <source>
        <dbReference type="SAM" id="Phobius"/>
    </source>
</evidence>
<feature type="signal peptide" evidence="3">
    <location>
        <begin position="1"/>
        <end position="25"/>
    </location>
</feature>
<evidence type="ECO:0000313" key="4">
    <source>
        <dbReference type="EMBL" id="KKF94455.1"/>
    </source>
</evidence>
<feature type="transmembrane region" description="Helical" evidence="2">
    <location>
        <begin position="77"/>
        <end position="102"/>
    </location>
</feature>
<evidence type="ECO:0008006" key="6">
    <source>
        <dbReference type="Google" id="ProtNLM"/>
    </source>
</evidence>
<dbReference type="EMBL" id="LBBL01000160">
    <property type="protein sequence ID" value="KKF94455.1"/>
    <property type="molecule type" value="Genomic_DNA"/>
</dbReference>
<accession>A0A0F8B385</accession>
<feature type="chain" id="PRO_5018153119" description="Transmembrane protein" evidence="3">
    <location>
        <begin position="26"/>
        <end position="240"/>
    </location>
</feature>
<dbReference type="OrthoDB" id="5425848at2759"/>
<keyword evidence="2" id="KW-0472">Membrane</keyword>
<keyword evidence="2" id="KW-1133">Transmembrane helix</keyword>
<name>A0A0F8B385_CERFI</name>
<feature type="region of interest" description="Disordered" evidence="1">
    <location>
        <begin position="150"/>
        <end position="171"/>
    </location>
</feature>
<sequence length="240" mass="24941">MRTNSAARLLVAALLGCVIGGNGSGQTLITTINGVVTTEYLAPFRPTATASASATSTGDSDESNDDDDDDGGSSLSAAGIFGIVFGTLVGIAILGALCFFCFARGLWASVFGGRTNNSHGSNSNIEVYEEYQSDSDYYSRAGTSAMAAGAGRRRGRGDSWHGEKPRKKKSGAGWFGLGAVAATLLAMLNMKKDKKTSRESEAMYSRPYGSETLVLAPAVRALALLRLVVVALVTPPTLPA</sequence>
<protein>
    <recommendedName>
        <fullName evidence="6">Transmembrane protein</fullName>
    </recommendedName>
</protein>
<keyword evidence="2" id="KW-0812">Transmembrane</keyword>
<proteinExistence type="predicted"/>
<keyword evidence="3" id="KW-0732">Signal</keyword>
<evidence type="ECO:0000256" key="1">
    <source>
        <dbReference type="SAM" id="MobiDB-lite"/>
    </source>
</evidence>
<evidence type="ECO:0000313" key="5">
    <source>
        <dbReference type="Proteomes" id="UP000034841"/>
    </source>
</evidence>
<dbReference type="Proteomes" id="UP000034841">
    <property type="component" value="Unassembled WGS sequence"/>
</dbReference>
<reference evidence="4 5" key="1">
    <citation type="submission" date="2015-04" db="EMBL/GenBank/DDBJ databases">
        <title>Genome sequence of Ceratocystis platani, a major pathogen of plane trees.</title>
        <authorList>
            <person name="Belbahri L."/>
        </authorList>
    </citation>
    <scope>NUCLEOTIDE SEQUENCE [LARGE SCALE GENOMIC DNA]</scope>
    <source>
        <strain evidence="4 5">CFO</strain>
    </source>
</reference>
<feature type="region of interest" description="Disordered" evidence="1">
    <location>
        <begin position="50"/>
        <end position="71"/>
    </location>
</feature>
<gene>
    <name evidence="4" type="ORF">CFO_g3201</name>
</gene>
<evidence type="ECO:0000256" key="3">
    <source>
        <dbReference type="SAM" id="SignalP"/>
    </source>
</evidence>